<dbReference type="EMBL" id="CAKMRJ010001112">
    <property type="protein sequence ID" value="CAH1420721.1"/>
    <property type="molecule type" value="Genomic_DNA"/>
</dbReference>
<dbReference type="PANTHER" id="PTHR35546:SF87">
    <property type="entry name" value="F-BOX DOMAIN-CONTAINING PROTEIN"/>
    <property type="match status" value="1"/>
</dbReference>
<evidence type="ECO:0000313" key="2">
    <source>
        <dbReference type="EMBL" id="CAH1420721.1"/>
    </source>
</evidence>
<evidence type="ECO:0000313" key="3">
    <source>
        <dbReference type="Proteomes" id="UP001157418"/>
    </source>
</evidence>
<dbReference type="Pfam" id="PF24750">
    <property type="entry name" value="b-prop_At3g26010-like"/>
    <property type="match status" value="1"/>
</dbReference>
<organism evidence="2 3">
    <name type="scientific">Lactuca virosa</name>
    <dbReference type="NCBI Taxonomy" id="75947"/>
    <lineage>
        <taxon>Eukaryota</taxon>
        <taxon>Viridiplantae</taxon>
        <taxon>Streptophyta</taxon>
        <taxon>Embryophyta</taxon>
        <taxon>Tracheophyta</taxon>
        <taxon>Spermatophyta</taxon>
        <taxon>Magnoliopsida</taxon>
        <taxon>eudicotyledons</taxon>
        <taxon>Gunneridae</taxon>
        <taxon>Pentapetalae</taxon>
        <taxon>asterids</taxon>
        <taxon>campanulids</taxon>
        <taxon>Asterales</taxon>
        <taxon>Asteraceae</taxon>
        <taxon>Cichorioideae</taxon>
        <taxon>Cichorieae</taxon>
        <taxon>Lactucinae</taxon>
        <taxon>Lactuca</taxon>
    </lineage>
</organism>
<evidence type="ECO:0000259" key="1">
    <source>
        <dbReference type="Pfam" id="PF24750"/>
    </source>
</evidence>
<protein>
    <recommendedName>
        <fullName evidence="1">F-box protein At3g26010-like beta-propeller domain-containing protein</fullName>
    </recommendedName>
</protein>
<proteinExistence type="predicted"/>
<dbReference type="Proteomes" id="UP001157418">
    <property type="component" value="Unassembled WGS sequence"/>
</dbReference>
<gene>
    <name evidence="2" type="ORF">LVIROSA_LOCUS8165</name>
</gene>
<dbReference type="InterPro" id="IPR056592">
    <property type="entry name" value="Beta-prop_At3g26010-like"/>
</dbReference>
<dbReference type="AlphaFoldDB" id="A0AAU9M5B7"/>
<name>A0AAU9M5B7_9ASTR</name>
<sequence length="241" mass="28600">MYSSETREWISYKLPCIVPIRFLKRGGSPIHCYGAFHWLIHNHGMVAFDPDKDPKSVRLIPLPNDRDLESEHKHDGVYRLCDVSQGTIHYFEVADDPTKLYFLTMWKMKDYEKGEWWCEFKVRRSDLQSSDPGLSNWLLEGKFLLISFHPLNLNVVYLRCMELGWIVSYNVQNRRLDVAFKLNGVGKDLSWRLVIPFVSPRWPMLGRLHHNHDCPFYFLPSSRSFAKKVRREKKIKKRKTN</sequence>
<feature type="domain" description="F-box protein At3g26010-like beta-propeller" evidence="1">
    <location>
        <begin position="1"/>
        <end position="178"/>
    </location>
</feature>
<comment type="caution">
    <text evidence="2">The sequence shown here is derived from an EMBL/GenBank/DDBJ whole genome shotgun (WGS) entry which is preliminary data.</text>
</comment>
<reference evidence="2 3" key="1">
    <citation type="submission" date="2022-01" db="EMBL/GenBank/DDBJ databases">
        <authorList>
            <person name="Xiong W."/>
            <person name="Schranz E."/>
        </authorList>
    </citation>
    <scope>NUCLEOTIDE SEQUENCE [LARGE SCALE GENOMIC DNA]</scope>
</reference>
<accession>A0AAU9M5B7</accession>
<dbReference type="InterPro" id="IPR055290">
    <property type="entry name" value="At3g26010-like"/>
</dbReference>
<keyword evidence="3" id="KW-1185">Reference proteome</keyword>
<dbReference type="PANTHER" id="PTHR35546">
    <property type="entry name" value="F-BOX PROTEIN INTERACTION DOMAIN PROTEIN-RELATED"/>
    <property type="match status" value="1"/>
</dbReference>